<keyword evidence="2" id="KW-1185">Reference proteome</keyword>
<gene>
    <name evidence="1" type="ORF">SVUK_LOCUS10164</name>
</gene>
<evidence type="ECO:0000313" key="2">
    <source>
        <dbReference type="Proteomes" id="UP000270094"/>
    </source>
</evidence>
<name>A0A3P7IXL2_STRVU</name>
<sequence>MAPDSLYIPCNQLESTIRAQTINSGAHLANKPLGKSSFSILRKGETPPDGFMAPSAWKILADYYKSIAKK</sequence>
<evidence type="ECO:0008006" key="3">
    <source>
        <dbReference type="Google" id="ProtNLM"/>
    </source>
</evidence>
<dbReference type="OrthoDB" id="506431at2759"/>
<protein>
    <recommendedName>
        <fullName evidence="3">Sulphate adenylyltransferase catalytic domain-containing protein</fullName>
    </recommendedName>
</protein>
<dbReference type="InterPro" id="IPR014729">
    <property type="entry name" value="Rossmann-like_a/b/a_fold"/>
</dbReference>
<evidence type="ECO:0000313" key="1">
    <source>
        <dbReference type="EMBL" id="VDM75166.1"/>
    </source>
</evidence>
<accession>A0A3P7IXL2</accession>
<dbReference type="Gene3D" id="3.40.50.620">
    <property type="entry name" value="HUPs"/>
    <property type="match status" value="1"/>
</dbReference>
<dbReference type="EMBL" id="UYYB01094989">
    <property type="protein sequence ID" value="VDM75166.1"/>
    <property type="molecule type" value="Genomic_DNA"/>
</dbReference>
<dbReference type="SUPFAM" id="SSF52374">
    <property type="entry name" value="Nucleotidylyl transferase"/>
    <property type="match status" value="1"/>
</dbReference>
<organism evidence="1 2">
    <name type="scientific">Strongylus vulgaris</name>
    <name type="common">Blood worm</name>
    <dbReference type="NCBI Taxonomy" id="40348"/>
    <lineage>
        <taxon>Eukaryota</taxon>
        <taxon>Metazoa</taxon>
        <taxon>Ecdysozoa</taxon>
        <taxon>Nematoda</taxon>
        <taxon>Chromadorea</taxon>
        <taxon>Rhabditida</taxon>
        <taxon>Rhabditina</taxon>
        <taxon>Rhabditomorpha</taxon>
        <taxon>Strongyloidea</taxon>
        <taxon>Strongylidae</taxon>
        <taxon>Strongylus</taxon>
    </lineage>
</organism>
<dbReference type="AlphaFoldDB" id="A0A3P7IXL2"/>
<reference evidence="1 2" key="1">
    <citation type="submission" date="2018-11" db="EMBL/GenBank/DDBJ databases">
        <authorList>
            <consortium name="Pathogen Informatics"/>
        </authorList>
    </citation>
    <scope>NUCLEOTIDE SEQUENCE [LARGE SCALE GENOMIC DNA]</scope>
</reference>
<dbReference type="Proteomes" id="UP000270094">
    <property type="component" value="Unassembled WGS sequence"/>
</dbReference>
<proteinExistence type="predicted"/>